<dbReference type="CDD" id="cd04301">
    <property type="entry name" value="NAT_SF"/>
    <property type="match status" value="1"/>
</dbReference>
<dbReference type="InterPro" id="IPR000182">
    <property type="entry name" value="GNAT_dom"/>
</dbReference>
<dbReference type="Gene3D" id="3.40.630.30">
    <property type="match status" value="1"/>
</dbReference>
<protein>
    <submittedName>
        <fullName evidence="4">GCN5 family acetyltransferase</fullName>
    </submittedName>
</protein>
<dbReference type="InterPro" id="IPR016181">
    <property type="entry name" value="Acyl_CoA_acyltransferase"/>
</dbReference>
<dbReference type="RefSeq" id="WP_075798660.1">
    <property type="nucleotide sequence ID" value="NZ_CP015583.1"/>
</dbReference>
<evidence type="ECO:0000313" key="4">
    <source>
        <dbReference type="EMBL" id="APT57847.1"/>
    </source>
</evidence>
<dbReference type="STRING" id="257708.RGI145_12705"/>
<proteinExistence type="predicted"/>
<keyword evidence="1 4" id="KW-0808">Transferase</keyword>
<sequence>MSGEIPILRSAVPAEAGAIRALSRAAYARWVPLIGREPWPMTADYAEALRKGHRIDLLHKGEMLAGLVEMILGPDHLMIENVAVLPAHQGQGLGRFLVGHAEAVARAEGHGLVRLYTNQRFAENIRLYHRLGYEVEREEIWTGGVIVHMRKTLGA</sequence>
<evidence type="ECO:0000256" key="2">
    <source>
        <dbReference type="ARBA" id="ARBA00023315"/>
    </source>
</evidence>
<organism evidence="4 5">
    <name type="scientific">Roseomonas gilardii</name>
    <dbReference type="NCBI Taxonomy" id="257708"/>
    <lineage>
        <taxon>Bacteria</taxon>
        <taxon>Pseudomonadati</taxon>
        <taxon>Pseudomonadota</taxon>
        <taxon>Alphaproteobacteria</taxon>
        <taxon>Acetobacterales</taxon>
        <taxon>Roseomonadaceae</taxon>
        <taxon>Roseomonas</taxon>
    </lineage>
</organism>
<dbReference type="KEGG" id="rgi:RGI145_12705"/>
<gene>
    <name evidence="4" type="ORF">RGI145_12705</name>
</gene>
<dbReference type="PANTHER" id="PTHR43877">
    <property type="entry name" value="AMINOALKYLPHOSPHONATE N-ACETYLTRANSFERASE-RELATED-RELATED"/>
    <property type="match status" value="1"/>
</dbReference>
<evidence type="ECO:0000259" key="3">
    <source>
        <dbReference type="PROSITE" id="PS51186"/>
    </source>
</evidence>
<dbReference type="PROSITE" id="PS51186">
    <property type="entry name" value="GNAT"/>
    <property type="match status" value="1"/>
</dbReference>
<dbReference type="GO" id="GO:0016747">
    <property type="term" value="F:acyltransferase activity, transferring groups other than amino-acyl groups"/>
    <property type="evidence" value="ECO:0007669"/>
    <property type="project" value="InterPro"/>
</dbReference>
<reference evidence="4 5" key="1">
    <citation type="submission" date="2016-05" db="EMBL/GenBank/DDBJ databases">
        <title>Complete Genome and Methylome Analysis of Psychrotrophic Bacterial Isolates from Antarctic Lake Untersee.</title>
        <authorList>
            <person name="Fomenkov A."/>
            <person name="Akimov V.N."/>
            <person name="Vasilyeva L.V."/>
            <person name="Andersen D."/>
            <person name="Vincze T."/>
            <person name="Roberts R.J."/>
        </authorList>
    </citation>
    <scope>NUCLEOTIDE SEQUENCE [LARGE SCALE GENOMIC DNA]</scope>
    <source>
        <strain evidence="4 5">U14-5</strain>
    </source>
</reference>
<dbReference type="InterPro" id="IPR050832">
    <property type="entry name" value="Bact_Acetyltransf"/>
</dbReference>
<feature type="domain" description="N-acetyltransferase" evidence="3">
    <location>
        <begin position="17"/>
        <end position="154"/>
    </location>
</feature>
<evidence type="ECO:0000313" key="5">
    <source>
        <dbReference type="Proteomes" id="UP000185494"/>
    </source>
</evidence>
<dbReference type="Proteomes" id="UP000185494">
    <property type="component" value="Chromosome 1"/>
</dbReference>
<dbReference type="EMBL" id="CP015583">
    <property type="protein sequence ID" value="APT57847.1"/>
    <property type="molecule type" value="Genomic_DNA"/>
</dbReference>
<dbReference type="Pfam" id="PF00583">
    <property type="entry name" value="Acetyltransf_1"/>
    <property type="match status" value="1"/>
</dbReference>
<dbReference type="AlphaFoldDB" id="A0A1L7AGC4"/>
<name>A0A1L7AGC4_9PROT</name>
<evidence type="ECO:0000256" key="1">
    <source>
        <dbReference type="ARBA" id="ARBA00022679"/>
    </source>
</evidence>
<dbReference type="SUPFAM" id="SSF55729">
    <property type="entry name" value="Acyl-CoA N-acyltransferases (Nat)"/>
    <property type="match status" value="1"/>
</dbReference>
<keyword evidence="2" id="KW-0012">Acyltransferase</keyword>
<accession>A0A1L7AGC4</accession>